<feature type="region of interest" description="Disordered" evidence="1">
    <location>
        <begin position="1"/>
        <end position="21"/>
    </location>
</feature>
<dbReference type="Proteomes" id="UP001519535">
    <property type="component" value="Unassembled WGS sequence"/>
</dbReference>
<protein>
    <recommendedName>
        <fullName evidence="4">ESX-1 secretion-associated protein EspK</fullName>
    </recommendedName>
</protein>
<gene>
    <name evidence="2" type="ORF">KIH27_02080</name>
</gene>
<feature type="region of interest" description="Disordered" evidence="1">
    <location>
        <begin position="239"/>
        <end position="357"/>
    </location>
</feature>
<organism evidence="2 3">
    <name type="scientific">Mycolicibacter acidiphilus</name>
    <dbReference type="NCBI Taxonomy" id="2835306"/>
    <lineage>
        <taxon>Bacteria</taxon>
        <taxon>Bacillati</taxon>
        <taxon>Actinomycetota</taxon>
        <taxon>Actinomycetes</taxon>
        <taxon>Mycobacteriales</taxon>
        <taxon>Mycobacteriaceae</taxon>
        <taxon>Mycolicibacter</taxon>
    </lineage>
</organism>
<evidence type="ECO:0000313" key="2">
    <source>
        <dbReference type="EMBL" id="MBS9532373.1"/>
    </source>
</evidence>
<feature type="compositionally biased region" description="Basic and acidic residues" evidence="1">
    <location>
        <begin position="8"/>
        <end position="21"/>
    </location>
</feature>
<feature type="compositionally biased region" description="Low complexity" evidence="1">
    <location>
        <begin position="348"/>
        <end position="357"/>
    </location>
</feature>
<keyword evidence="3" id="KW-1185">Reference proteome</keyword>
<reference evidence="2 3" key="1">
    <citation type="submission" date="2021-05" db="EMBL/GenBank/DDBJ databases">
        <title>Mycobacterium acidophilum sp. nov., an extremely acid-tolerant member of the genus Mycobacterium.</title>
        <authorList>
            <person name="Xia J."/>
        </authorList>
    </citation>
    <scope>NUCLEOTIDE SEQUENCE [LARGE SCALE GENOMIC DNA]</scope>
    <source>
        <strain evidence="2 3">M1</strain>
    </source>
</reference>
<evidence type="ECO:0000313" key="3">
    <source>
        <dbReference type="Proteomes" id="UP001519535"/>
    </source>
</evidence>
<feature type="compositionally biased region" description="Low complexity" evidence="1">
    <location>
        <begin position="241"/>
        <end position="271"/>
    </location>
</feature>
<accession>A0ABS5RFL2</accession>
<feature type="compositionally biased region" description="Low complexity" evidence="1">
    <location>
        <begin position="438"/>
        <end position="447"/>
    </location>
</feature>
<dbReference type="EMBL" id="JAHCLR010000003">
    <property type="protein sequence ID" value="MBS9532373.1"/>
    <property type="molecule type" value="Genomic_DNA"/>
</dbReference>
<proteinExistence type="predicted"/>
<feature type="compositionally biased region" description="Low complexity" evidence="1">
    <location>
        <begin position="294"/>
        <end position="328"/>
    </location>
</feature>
<evidence type="ECO:0008006" key="4">
    <source>
        <dbReference type="Google" id="ProtNLM"/>
    </source>
</evidence>
<feature type="compositionally biased region" description="Low complexity" evidence="1">
    <location>
        <begin position="402"/>
        <end position="416"/>
    </location>
</feature>
<evidence type="ECO:0000256" key="1">
    <source>
        <dbReference type="SAM" id="MobiDB-lite"/>
    </source>
</evidence>
<sequence length="733" mass="73433">MPTTLISRPDDMTSRLHSGMESRHRWPSGLASIWSAIVTEIEKPDDPHGLIGEHWPALSATACQSVSDHVFGYTVIHGDAASATVPTAAQVADDFRSAAGDSLLSQLHITVADLQKHGASAGRIASLMDQMATRIRTAKQNIRADCLAGTEEIDKAEKKAQSAISTKWQNEIGDRADQLNTEVRQLSSSISSALPGSKPEATGVPVYVVPQADGTISPVNAMGQPVRDGKVLADKPITDVPAKAPAPQTTADTPKPKTAPGTPATSAPSSGSAGGGSPIQPGQMPQMNSPSQPTAVAGTNSGAGSTTATGSNGASSIGDSGSKSDSGSNTPASDTGLLGVPTTLGNQPAAAPSASAAGSATPIVTKAATAVPVAAAAAGAAPTTGLSGLSGMTAPTASPGLSSTAPPGTGVTPGVSTGPGGRSGVLVQPTPAAPAPTAPGATTVSAPGPTPAGGGSGVGTPPPPSPTSGGDGGSRPEARPFPAAWTAASTAVTAADGESVARLTSYVKALPLSDQMAHRRLAALSDQWRRVGWADEQVAVAVFVVDSAVDGKPFPGCVFATSAGVSIIPGGVRLPVGVLPLTRIPGINPDAVAALAGCTDPKAKIEQLTPSKWGRPAALVVIDDVDTQAIITAGDASPAQLAVTSLIRPGLESDQLQGAINAGTFRYGRPGVSESAADLRSLGWSSDGEKPREYDRALREYLFATALASWGTDRRAAAYALGELEGSPEIERD</sequence>
<name>A0ABS5RFL2_9MYCO</name>
<comment type="caution">
    <text evidence="2">The sequence shown here is derived from an EMBL/GenBank/DDBJ whole genome shotgun (WGS) entry which is preliminary data.</text>
</comment>
<feature type="region of interest" description="Disordered" evidence="1">
    <location>
        <begin position="390"/>
        <end position="480"/>
    </location>
</feature>